<evidence type="ECO:0000256" key="9">
    <source>
        <dbReference type="HAMAP-Rule" id="MF_00238"/>
    </source>
</evidence>
<reference evidence="13" key="1">
    <citation type="journal article" date="2019" name="Int. J. Syst. Evol. Microbiol.">
        <title>The Global Catalogue of Microorganisms (GCM) 10K type strain sequencing project: providing services to taxonomists for standard genome sequencing and annotation.</title>
        <authorList>
            <consortium name="The Broad Institute Genomics Platform"/>
            <consortium name="The Broad Institute Genome Sequencing Center for Infectious Disease"/>
            <person name="Wu L."/>
            <person name="Ma J."/>
        </authorList>
    </citation>
    <scope>NUCLEOTIDE SEQUENCE [LARGE SCALE GENOMIC DNA]</scope>
    <source>
        <strain evidence="13">CCUG 49339</strain>
    </source>
</reference>
<dbReference type="InterPro" id="IPR027417">
    <property type="entry name" value="P-loop_NTPase"/>
</dbReference>
<evidence type="ECO:0000256" key="1">
    <source>
        <dbReference type="ARBA" id="ARBA00009427"/>
    </source>
</evidence>
<feature type="domain" description="Cytidylate kinase" evidence="11">
    <location>
        <begin position="7"/>
        <end position="220"/>
    </location>
</feature>
<evidence type="ECO:0000313" key="13">
    <source>
        <dbReference type="Proteomes" id="UP001597214"/>
    </source>
</evidence>
<evidence type="ECO:0000256" key="7">
    <source>
        <dbReference type="ARBA" id="ARBA00047615"/>
    </source>
</evidence>
<keyword evidence="4 9" id="KW-0547">Nucleotide-binding</keyword>
<dbReference type="NCBIfam" id="TIGR00017">
    <property type="entry name" value="cmk"/>
    <property type="match status" value="1"/>
</dbReference>
<keyword evidence="2 9" id="KW-0963">Cytoplasm</keyword>
<organism evidence="12 13">
    <name type="scientific">Bacillus salitolerans</name>
    <dbReference type="NCBI Taxonomy" id="1437434"/>
    <lineage>
        <taxon>Bacteria</taxon>
        <taxon>Bacillati</taxon>
        <taxon>Bacillota</taxon>
        <taxon>Bacilli</taxon>
        <taxon>Bacillales</taxon>
        <taxon>Bacillaceae</taxon>
        <taxon>Bacillus</taxon>
    </lineage>
</organism>
<keyword evidence="3 9" id="KW-0808">Transferase</keyword>
<dbReference type="CDD" id="cd02020">
    <property type="entry name" value="CMPK"/>
    <property type="match status" value="1"/>
</dbReference>
<keyword evidence="13" id="KW-1185">Reference proteome</keyword>
<proteinExistence type="inferred from homology"/>
<dbReference type="InterPro" id="IPR011994">
    <property type="entry name" value="Cytidylate_kinase_dom"/>
</dbReference>
<dbReference type="SUPFAM" id="SSF52540">
    <property type="entry name" value="P-loop containing nucleoside triphosphate hydrolases"/>
    <property type="match status" value="1"/>
</dbReference>
<comment type="subcellular location">
    <subcellularLocation>
        <location evidence="9">Cytoplasm</location>
    </subcellularLocation>
</comment>
<dbReference type="EMBL" id="JBHUEM010000045">
    <property type="protein sequence ID" value="MFD1738574.1"/>
    <property type="molecule type" value="Genomic_DNA"/>
</dbReference>
<dbReference type="RefSeq" id="WP_377929775.1">
    <property type="nucleotide sequence ID" value="NZ_JBHUEM010000045.1"/>
</dbReference>
<keyword evidence="10" id="KW-0175">Coiled coil</keyword>
<dbReference type="Gene3D" id="3.40.50.300">
    <property type="entry name" value="P-loop containing nucleotide triphosphate hydrolases"/>
    <property type="match status" value="1"/>
</dbReference>
<name>A0ABW4LTT3_9BACI</name>
<evidence type="ECO:0000259" key="11">
    <source>
        <dbReference type="Pfam" id="PF02224"/>
    </source>
</evidence>
<comment type="similarity">
    <text evidence="1 9">Belongs to the cytidylate kinase family. Type 1 subfamily.</text>
</comment>
<dbReference type="EC" id="2.7.4.25" evidence="9"/>
<accession>A0ABW4LTT3</accession>
<keyword evidence="5 9" id="KW-0418">Kinase</keyword>
<feature type="coiled-coil region" evidence="10">
    <location>
        <begin position="156"/>
        <end position="183"/>
    </location>
</feature>
<evidence type="ECO:0000256" key="8">
    <source>
        <dbReference type="ARBA" id="ARBA00048478"/>
    </source>
</evidence>
<feature type="binding site" evidence="9">
    <location>
        <begin position="11"/>
        <end position="19"/>
    </location>
    <ligand>
        <name>ATP</name>
        <dbReference type="ChEBI" id="CHEBI:30616"/>
    </ligand>
</feature>
<dbReference type="InterPro" id="IPR003136">
    <property type="entry name" value="Cytidylate_kin"/>
</dbReference>
<evidence type="ECO:0000256" key="4">
    <source>
        <dbReference type="ARBA" id="ARBA00022741"/>
    </source>
</evidence>
<evidence type="ECO:0000313" key="12">
    <source>
        <dbReference type="EMBL" id="MFD1738574.1"/>
    </source>
</evidence>
<dbReference type="Pfam" id="PF02224">
    <property type="entry name" value="Cytidylate_kin"/>
    <property type="match status" value="1"/>
</dbReference>
<evidence type="ECO:0000256" key="6">
    <source>
        <dbReference type="ARBA" id="ARBA00022840"/>
    </source>
</evidence>
<evidence type="ECO:0000256" key="10">
    <source>
        <dbReference type="SAM" id="Coils"/>
    </source>
</evidence>
<evidence type="ECO:0000256" key="5">
    <source>
        <dbReference type="ARBA" id="ARBA00022777"/>
    </source>
</evidence>
<dbReference type="GO" id="GO:0016301">
    <property type="term" value="F:kinase activity"/>
    <property type="evidence" value="ECO:0007669"/>
    <property type="project" value="UniProtKB-KW"/>
</dbReference>
<comment type="caution">
    <text evidence="12">The sequence shown here is derived from an EMBL/GenBank/DDBJ whole genome shotgun (WGS) entry which is preliminary data.</text>
</comment>
<dbReference type="Proteomes" id="UP001597214">
    <property type="component" value="Unassembled WGS sequence"/>
</dbReference>
<comment type="catalytic activity">
    <reaction evidence="8 9">
        <text>CMP + ATP = CDP + ADP</text>
        <dbReference type="Rhea" id="RHEA:11600"/>
        <dbReference type="ChEBI" id="CHEBI:30616"/>
        <dbReference type="ChEBI" id="CHEBI:58069"/>
        <dbReference type="ChEBI" id="CHEBI:60377"/>
        <dbReference type="ChEBI" id="CHEBI:456216"/>
        <dbReference type="EC" id="2.7.4.25"/>
    </reaction>
</comment>
<protein>
    <recommendedName>
        <fullName evidence="9">Cytidylate kinase</fullName>
        <shortName evidence="9">CK</shortName>
        <ecNumber evidence="9">2.7.4.25</ecNumber>
    </recommendedName>
    <alternativeName>
        <fullName evidence="9">Cytidine monophosphate kinase</fullName>
        <shortName evidence="9">CMP kinase</shortName>
    </alternativeName>
</protein>
<gene>
    <name evidence="9 12" type="primary">cmk</name>
    <name evidence="12" type="ORF">ACFSCX_18790</name>
</gene>
<dbReference type="PANTHER" id="PTHR21299">
    <property type="entry name" value="CYTIDYLATE KINASE/PANTOATE-BETA-ALANINE LIGASE"/>
    <property type="match status" value="1"/>
</dbReference>
<dbReference type="PANTHER" id="PTHR21299:SF2">
    <property type="entry name" value="CYTIDYLATE KINASE"/>
    <property type="match status" value="1"/>
</dbReference>
<evidence type="ECO:0000256" key="2">
    <source>
        <dbReference type="ARBA" id="ARBA00022490"/>
    </source>
</evidence>
<evidence type="ECO:0000256" key="3">
    <source>
        <dbReference type="ARBA" id="ARBA00022679"/>
    </source>
</evidence>
<dbReference type="HAMAP" id="MF_00238">
    <property type="entry name" value="Cytidyl_kinase_type1"/>
    <property type="match status" value="1"/>
</dbReference>
<comment type="catalytic activity">
    <reaction evidence="7 9">
        <text>dCMP + ATP = dCDP + ADP</text>
        <dbReference type="Rhea" id="RHEA:25094"/>
        <dbReference type="ChEBI" id="CHEBI:30616"/>
        <dbReference type="ChEBI" id="CHEBI:57566"/>
        <dbReference type="ChEBI" id="CHEBI:58593"/>
        <dbReference type="ChEBI" id="CHEBI:456216"/>
        <dbReference type="EC" id="2.7.4.25"/>
    </reaction>
</comment>
<keyword evidence="6 9" id="KW-0067">ATP-binding</keyword>
<sequence>MEKKISIAIDGPAAAGKSTVAKRIAEQLSYIYIDTGAMYRALTYKALQHLLDVHDESALAKLLPNTTIKLIPSTEGQLVYLDNIDVTNEIRTSSVTNHVSFVAQHRLVREEMVHRQQEMAKFGGVVMDGRDIGTKVLPNAEVKVFLLASVEERAKRRYEENVRKGFEANLERLKKEIEERDRIDSEREVSPLVKAQDAVEIDTTSLSISDVVNNIMTLVHERIDGCESI</sequence>